<reference evidence="2 3" key="1">
    <citation type="submission" date="2023-08" db="EMBL/GenBank/DDBJ databases">
        <authorList>
            <person name="Folkvardsen B D."/>
            <person name="Norman A."/>
        </authorList>
    </citation>
    <scope>NUCLEOTIDE SEQUENCE [LARGE SCALE GENOMIC DNA]</scope>
    <source>
        <strain evidence="2 3">Mu0053</strain>
    </source>
</reference>
<accession>A0ABN9NSA8</accession>
<gene>
    <name evidence="2" type="ORF">MU0053_004087</name>
</gene>
<protein>
    <submittedName>
        <fullName evidence="2">Uncharacterized protein</fullName>
    </submittedName>
</protein>
<keyword evidence="1" id="KW-0812">Transmembrane</keyword>
<evidence type="ECO:0000256" key="1">
    <source>
        <dbReference type="SAM" id="Phobius"/>
    </source>
</evidence>
<sequence>MRSWLTRHRWAFPVIAVTIALIGATVIYPMWWRNMGYLQAAENVAAGDSVDIDGVRWRLAPLAPPDFVDADTAPGTRPVLYVLTHEVDGRSSTVPDRYAKCEVAFVDDAGRRWLPRALPFGSYPWLEAEGLTADCRKPLPLVAYAQVPADAEISAVELLLSKFADENLRVAPDVSELTTVVRFDTR</sequence>
<organism evidence="2 3">
    <name type="scientific">[Mycobacterium] burgundiense</name>
    <dbReference type="NCBI Taxonomy" id="3064286"/>
    <lineage>
        <taxon>Bacteria</taxon>
        <taxon>Bacillati</taxon>
        <taxon>Actinomycetota</taxon>
        <taxon>Actinomycetes</taxon>
        <taxon>Mycobacteriales</taxon>
        <taxon>Mycobacteriaceae</taxon>
        <taxon>Mycolicibacterium</taxon>
    </lineage>
</organism>
<name>A0ABN9NSA8_9MYCO</name>
<dbReference type="Proteomes" id="UP001190465">
    <property type="component" value="Chromosome"/>
</dbReference>
<keyword evidence="1" id="KW-0472">Membrane</keyword>
<keyword evidence="1" id="KW-1133">Transmembrane helix</keyword>
<keyword evidence="3" id="KW-1185">Reference proteome</keyword>
<dbReference type="EMBL" id="OY726397">
    <property type="protein sequence ID" value="CAJ1509148.1"/>
    <property type="molecule type" value="Genomic_DNA"/>
</dbReference>
<dbReference type="RefSeq" id="WP_308479407.1">
    <property type="nucleotide sequence ID" value="NZ_OY726397.1"/>
</dbReference>
<proteinExistence type="predicted"/>
<feature type="transmembrane region" description="Helical" evidence="1">
    <location>
        <begin position="12"/>
        <end position="32"/>
    </location>
</feature>
<evidence type="ECO:0000313" key="3">
    <source>
        <dbReference type="Proteomes" id="UP001190465"/>
    </source>
</evidence>
<evidence type="ECO:0000313" key="2">
    <source>
        <dbReference type="EMBL" id="CAJ1509148.1"/>
    </source>
</evidence>